<name>A0A0K8T608_LYGHE</name>
<feature type="compositionally biased region" description="Low complexity" evidence="1">
    <location>
        <begin position="17"/>
        <end position="26"/>
    </location>
</feature>
<evidence type="ECO:0000313" key="2">
    <source>
        <dbReference type="EMBL" id="JAG60590.1"/>
    </source>
</evidence>
<proteinExistence type="predicted"/>
<organism evidence="2">
    <name type="scientific">Lygus hesperus</name>
    <name type="common">Western plant bug</name>
    <dbReference type="NCBI Taxonomy" id="30085"/>
    <lineage>
        <taxon>Eukaryota</taxon>
        <taxon>Metazoa</taxon>
        <taxon>Ecdysozoa</taxon>
        <taxon>Arthropoda</taxon>
        <taxon>Hexapoda</taxon>
        <taxon>Insecta</taxon>
        <taxon>Pterygota</taxon>
        <taxon>Neoptera</taxon>
        <taxon>Paraneoptera</taxon>
        <taxon>Hemiptera</taxon>
        <taxon>Heteroptera</taxon>
        <taxon>Panheteroptera</taxon>
        <taxon>Cimicomorpha</taxon>
        <taxon>Miridae</taxon>
        <taxon>Mirini</taxon>
        <taxon>Lygus</taxon>
    </lineage>
</organism>
<sequence>MGARVDVGPNAGGVGAAEGPVAEGAGVGVEGNAEGAKVDVGRNAGGVEAGAGRNAEGVRVGVEGNAGEVRVGGGQNAGGARADVERQEGAEAVQERVNLNLHKCFCVLSCPYHHILLHINNT</sequence>
<dbReference type="EMBL" id="GBRD01005231">
    <property type="protein sequence ID" value="JAG60590.1"/>
    <property type="molecule type" value="Transcribed_RNA"/>
</dbReference>
<feature type="region of interest" description="Disordered" evidence="1">
    <location>
        <begin position="1"/>
        <end position="26"/>
    </location>
</feature>
<protein>
    <submittedName>
        <fullName evidence="2">Uncharacterized protein</fullName>
    </submittedName>
</protein>
<dbReference type="AlphaFoldDB" id="A0A0K8T608"/>
<evidence type="ECO:0000256" key="1">
    <source>
        <dbReference type="SAM" id="MobiDB-lite"/>
    </source>
</evidence>
<reference evidence="2" key="1">
    <citation type="submission" date="2014-09" db="EMBL/GenBank/DDBJ databases">
        <authorList>
            <person name="Magalhaes I.L.F."/>
            <person name="Oliveira U."/>
            <person name="Santos F.R."/>
            <person name="Vidigal T.H.D.A."/>
            <person name="Brescovit A.D."/>
            <person name="Santos A.J."/>
        </authorList>
    </citation>
    <scope>NUCLEOTIDE SEQUENCE</scope>
</reference>
<accession>A0A0K8T608</accession>